<dbReference type="GO" id="GO:0051539">
    <property type="term" value="F:4 iron, 4 sulfur cluster binding"/>
    <property type="evidence" value="ECO:0007669"/>
    <property type="project" value="UniProtKB-KW"/>
</dbReference>
<dbReference type="PROSITE" id="PS51193">
    <property type="entry name" value="HELICASE_ATP_BIND_2"/>
    <property type="match status" value="1"/>
</dbReference>
<dbReference type="InterPro" id="IPR045028">
    <property type="entry name" value="DinG/Rad3-like"/>
</dbReference>
<feature type="domain" description="Helicase ATP-binding" evidence="14">
    <location>
        <begin position="255"/>
        <end position="537"/>
    </location>
</feature>
<protein>
    <recommendedName>
        <fullName evidence="11">3'-5' exonuclease DinG</fullName>
        <ecNumber evidence="11">3.1.-.-</ecNumber>
    </recommendedName>
</protein>
<feature type="short sequence motif" description="DEAH box" evidence="11">
    <location>
        <begin position="474"/>
        <end position="477"/>
    </location>
</feature>
<evidence type="ECO:0000256" key="8">
    <source>
        <dbReference type="ARBA" id="ARBA00022840"/>
    </source>
</evidence>
<dbReference type="Pfam" id="PF13307">
    <property type="entry name" value="Helicase_C_2"/>
    <property type="match status" value="1"/>
</dbReference>
<dbReference type="InterPro" id="IPR011545">
    <property type="entry name" value="DEAD/DEAH_box_helicase_dom"/>
</dbReference>
<keyword evidence="4 11" id="KW-0547">Nucleotide-binding</keyword>
<dbReference type="RefSeq" id="WP_264844129.1">
    <property type="nucleotide sequence ID" value="NZ_AP025628.1"/>
</dbReference>
<dbReference type="CDD" id="cd06127">
    <property type="entry name" value="DEDDh"/>
    <property type="match status" value="1"/>
</dbReference>
<dbReference type="GO" id="GO:0043139">
    <property type="term" value="F:5'-3' DNA helicase activity"/>
    <property type="evidence" value="ECO:0007669"/>
    <property type="project" value="UniProtKB-EC"/>
</dbReference>
<evidence type="ECO:0000256" key="1">
    <source>
        <dbReference type="ARBA" id="ARBA00001966"/>
    </source>
</evidence>
<dbReference type="EC" id="3.1.-.-" evidence="11"/>
<dbReference type="Proteomes" id="UP001163687">
    <property type="component" value="Chromosome"/>
</dbReference>
<keyword evidence="2" id="KW-0004">4Fe-4S</keyword>
<dbReference type="Pfam" id="PF00929">
    <property type="entry name" value="RNase_T"/>
    <property type="match status" value="1"/>
</dbReference>
<dbReference type="InterPro" id="IPR006555">
    <property type="entry name" value="ATP-dep_Helicase_C"/>
</dbReference>
<dbReference type="InterPro" id="IPR036397">
    <property type="entry name" value="RNaseH_sf"/>
</dbReference>
<evidence type="ECO:0000256" key="4">
    <source>
        <dbReference type="ARBA" id="ARBA00022741"/>
    </source>
</evidence>
<keyword evidence="16" id="KW-1185">Reference proteome</keyword>
<dbReference type="GO" id="GO:0005524">
    <property type="term" value="F:ATP binding"/>
    <property type="evidence" value="ECO:0007669"/>
    <property type="project" value="UniProtKB-UniRule"/>
</dbReference>
<evidence type="ECO:0000256" key="6">
    <source>
        <dbReference type="ARBA" id="ARBA00022801"/>
    </source>
</evidence>
<dbReference type="InterPro" id="IPR012337">
    <property type="entry name" value="RNaseH-like_sf"/>
</dbReference>
<keyword evidence="2" id="KW-0479">Metal-binding</keyword>
<keyword evidence="9" id="KW-0234">DNA repair</keyword>
<evidence type="ECO:0000256" key="9">
    <source>
        <dbReference type="ARBA" id="ARBA00023204"/>
    </source>
</evidence>
<evidence type="ECO:0000256" key="12">
    <source>
        <dbReference type="SAM" id="Coils"/>
    </source>
</evidence>
<keyword evidence="2" id="KW-0411">Iron-sulfur</keyword>
<dbReference type="PANTHER" id="PTHR11472">
    <property type="entry name" value="DNA REPAIR DEAD HELICASE RAD3/XP-D SUBFAMILY MEMBER"/>
    <property type="match status" value="1"/>
</dbReference>
<dbReference type="FunFam" id="3.30.420.10:FF:000045">
    <property type="entry name" value="3'-5' exonuclease DinG"/>
    <property type="match status" value="1"/>
</dbReference>
<comment type="function">
    <text evidence="11">3'-5' exonuclease.</text>
</comment>
<evidence type="ECO:0000313" key="15">
    <source>
        <dbReference type="EMBL" id="BDG60062.1"/>
    </source>
</evidence>
<keyword evidence="8 11" id="KW-0067">ATP-binding</keyword>
<dbReference type="InterPro" id="IPR006310">
    <property type="entry name" value="DinG"/>
</dbReference>
<dbReference type="Pfam" id="PF00270">
    <property type="entry name" value="DEAD"/>
    <property type="match status" value="1"/>
</dbReference>
<dbReference type="HAMAP" id="MF_02206">
    <property type="entry name" value="DinG_exonucl"/>
    <property type="match status" value="1"/>
</dbReference>
<dbReference type="GO" id="GO:0006281">
    <property type="term" value="P:DNA repair"/>
    <property type="evidence" value="ECO:0007669"/>
    <property type="project" value="UniProtKB-KW"/>
</dbReference>
<gene>
    <name evidence="11" type="primary">dinG</name>
    <name evidence="15" type="ORF">caldi_11520</name>
</gene>
<dbReference type="GO" id="GO:0008408">
    <property type="term" value="F:3'-5' exonuclease activity"/>
    <property type="evidence" value="ECO:0007669"/>
    <property type="project" value="UniProtKB-UniRule"/>
</dbReference>
<dbReference type="SUPFAM" id="SSF53098">
    <property type="entry name" value="Ribonuclease H-like"/>
    <property type="match status" value="1"/>
</dbReference>
<dbReference type="GO" id="GO:0003676">
    <property type="term" value="F:nucleic acid binding"/>
    <property type="evidence" value="ECO:0007669"/>
    <property type="project" value="InterPro"/>
</dbReference>
<keyword evidence="2" id="KW-0408">Iron</keyword>
<dbReference type="InterPro" id="IPR014001">
    <property type="entry name" value="Helicase_ATP-bd"/>
</dbReference>
<evidence type="ECO:0000256" key="10">
    <source>
        <dbReference type="ARBA" id="ARBA00048954"/>
    </source>
</evidence>
<name>A0AA35CJ07_9FIRM</name>
<keyword evidence="7 11" id="KW-0269">Exonuclease</keyword>
<keyword evidence="5" id="KW-0227">DNA damage</keyword>
<dbReference type="EMBL" id="AP025628">
    <property type="protein sequence ID" value="BDG60062.1"/>
    <property type="molecule type" value="Genomic_DNA"/>
</dbReference>
<dbReference type="SMART" id="SM00479">
    <property type="entry name" value="EXOIII"/>
    <property type="match status" value="1"/>
</dbReference>
<evidence type="ECO:0000256" key="5">
    <source>
        <dbReference type="ARBA" id="ARBA00022763"/>
    </source>
</evidence>
<keyword evidence="3 11" id="KW-0540">Nuclease</keyword>
<dbReference type="SMART" id="SM00487">
    <property type="entry name" value="DEXDc"/>
    <property type="match status" value="1"/>
</dbReference>
<comment type="similarity">
    <text evidence="11">Belongs to the helicase family. DinG subfamily. Type 2 sub-subfamily.</text>
</comment>
<dbReference type="AlphaFoldDB" id="A0AA35CJ07"/>
<dbReference type="GO" id="GO:0016818">
    <property type="term" value="F:hydrolase activity, acting on acid anhydrides, in phosphorus-containing anhydrides"/>
    <property type="evidence" value="ECO:0007669"/>
    <property type="project" value="InterPro"/>
</dbReference>
<dbReference type="PANTHER" id="PTHR11472:SF34">
    <property type="entry name" value="REGULATOR OF TELOMERE ELONGATION HELICASE 1"/>
    <property type="match status" value="1"/>
</dbReference>
<dbReference type="InterPro" id="IPR014013">
    <property type="entry name" value="Helic_SF1/SF2_ATP-bd_DinG/Rad3"/>
</dbReference>
<reference evidence="15" key="1">
    <citation type="submission" date="2022-03" db="EMBL/GenBank/DDBJ databases">
        <title>Complete genome sequence of Caldinitratiruptor microaerophilus.</title>
        <authorList>
            <person name="Mukaiyama R."/>
            <person name="Nishiyama T."/>
            <person name="Ueda K."/>
        </authorList>
    </citation>
    <scope>NUCLEOTIDE SEQUENCE</scope>
    <source>
        <strain evidence="15">JCM 16183</strain>
    </source>
</reference>
<keyword evidence="12" id="KW-0175">Coiled coil</keyword>
<feature type="binding site" evidence="11">
    <location>
        <begin position="290"/>
        <end position="297"/>
    </location>
    <ligand>
        <name>ATP</name>
        <dbReference type="ChEBI" id="CHEBI:30616"/>
    </ligand>
</feature>
<evidence type="ECO:0000256" key="13">
    <source>
        <dbReference type="SAM" id="MobiDB-lite"/>
    </source>
</evidence>
<sequence>MLVERYVAVDLETTGGDPAADRIIEIGAVVFEHGQEVAARSWLTDPGRPIPLRFQQLTGITPADVAGRPPAEAVLPEFLALVGGSPVVAHNAAFDGAFLAAALRRAGLPALPPLLDTVQLARLAFPLARSFRLGALAEELGVGLPRAHRAVDDARACGRIAALCLDRIEAMELAVLDDLGRLAPPANALSRLLEKARARRQAAGEAPRDRRAWIPPAAVPLHGPEDEEEPEAPPALDPGEVDAVLGPGGAVASAFAVRSGRPYEHRPQQLELARRVVTALGRGQVLVAEAGTGTGKSLAYLVPALLWAKRGGGRVVVSTHTITLQEQLWERDLPFLLRALGWEDEVPVALAKGRSNYVCLRKWEEAVEGADLATGPDEREFLLRTVPWLAQTDTADRAELGVLAAQEEYWRRIQSESVTCLGQRCRWYQRHCFAFRARRRARDARVLVVNHALLLSDLKAGGGVLPPYEHVIIDEAHHLESAATEHLGVALGQWDLAGSLLRLYRPSRGTAPGGVLPAVARRLREARPEVEELLRQVQEARERVDELFGLAGALALATGGGEEDGARSLRVTPAVRARPEWDTIRLAHENAGVALGRLAKGLRRLGEELEQLAGAGHGGLDSLRLEVAREEAVVRQAVRDLDTVLAQHGPEMVRWIEAQPPRSGGDRPAAVTLRAAPVHVGPLLRELLWDRVRSAVLTSATLTVGGRFDHVLERLGLDALPEGRLALAQVPSPFRYGEQALVLIPEDIPTPRAGEAEFQAAATRLLADLLVQVGGRTLVLFTSHRQLRQVYNELKGPLEAAGLVLLAQGLDGARGRLVEEFRAGERAVLMGSASFWEGVDIPGEDLSCVVVVRLPFQPPGDPVMEARSEDLEARGLSAFQHLSLPEAIIRFKQGFGRLIRTGTDRGVVVVLDRRIDPREARYGRQFLRSLPDPRVATAPADEIATLAARFLRDPPGTAAMHGEA</sequence>
<organism evidence="15 16">
    <name type="scientific">Caldinitratiruptor microaerophilus</name>
    <dbReference type="NCBI Taxonomy" id="671077"/>
    <lineage>
        <taxon>Bacteria</taxon>
        <taxon>Bacillati</taxon>
        <taxon>Bacillota</taxon>
        <taxon>Clostridia</taxon>
        <taxon>Eubacteriales</taxon>
        <taxon>Symbiobacteriaceae</taxon>
        <taxon>Caldinitratiruptor</taxon>
    </lineage>
</organism>
<feature type="region of interest" description="Disordered" evidence="13">
    <location>
        <begin position="200"/>
        <end position="241"/>
    </location>
</feature>
<comment type="catalytic activity">
    <reaction evidence="10">
        <text>ATP + H2O = ADP + phosphate + H(+)</text>
        <dbReference type="Rhea" id="RHEA:13065"/>
        <dbReference type="ChEBI" id="CHEBI:15377"/>
        <dbReference type="ChEBI" id="CHEBI:15378"/>
        <dbReference type="ChEBI" id="CHEBI:30616"/>
        <dbReference type="ChEBI" id="CHEBI:43474"/>
        <dbReference type="ChEBI" id="CHEBI:456216"/>
        <dbReference type="EC" id="5.6.2.3"/>
    </reaction>
</comment>
<keyword evidence="6 11" id="KW-0378">Hydrolase</keyword>
<evidence type="ECO:0000256" key="2">
    <source>
        <dbReference type="ARBA" id="ARBA00022485"/>
    </source>
</evidence>
<evidence type="ECO:0000313" key="16">
    <source>
        <dbReference type="Proteomes" id="UP001163687"/>
    </source>
</evidence>
<dbReference type="SUPFAM" id="SSF52540">
    <property type="entry name" value="P-loop containing nucleoside triphosphate hydrolases"/>
    <property type="match status" value="1"/>
</dbReference>
<dbReference type="Gene3D" id="3.30.420.10">
    <property type="entry name" value="Ribonuclease H-like superfamily/Ribonuclease H"/>
    <property type="match status" value="1"/>
</dbReference>
<evidence type="ECO:0000259" key="14">
    <source>
        <dbReference type="PROSITE" id="PS51193"/>
    </source>
</evidence>
<dbReference type="InterPro" id="IPR006554">
    <property type="entry name" value="Helicase-like_DEXD_c2"/>
</dbReference>
<dbReference type="SMART" id="SM00491">
    <property type="entry name" value="HELICc2"/>
    <property type="match status" value="1"/>
</dbReference>
<evidence type="ECO:0000256" key="3">
    <source>
        <dbReference type="ARBA" id="ARBA00022722"/>
    </source>
</evidence>
<proteinExistence type="inferred from homology"/>
<dbReference type="SMART" id="SM00488">
    <property type="entry name" value="DEXDc2"/>
    <property type="match status" value="1"/>
</dbReference>
<dbReference type="InterPro" id="IPR027417">
    <property type="entry name" value="P-loop_NTPase"/>
</dbReference>
<evidence type="ECO:0000256" key="11">
    <source>
        <dbReference type="HAMAP-Rule" id="MF_02206"/>
    </source>
</evidence>
<dbReference type="InterPro" id="IPR013520">
    <property type="entry name" value="Ribonucl_H"/>
</dbReference>
<evidence type="ECO:0000256" key="7">
    <source>
        <dbReference type="ARBA" id="ARBA00022839"/>
    </source>
</evidence>
<comment type="cofactor">
    <cofactor evidence="1">
        <name>[4Fe-4S] cluster</name>
        <dbReference type="ChEBI" id="CHEBI:49883"/>
    </cofactor>
</comment>
<accession>A0AA35CJ07</accession>
<dbReference type="Gene3D" id="3.40.50.300">
    <property type="entry name" value="P-loop containing nucleotide triphosphate hydrolases"/>
    <property type="match status" value="2"/>
</dbReference>
<feature type="coiled-coil region" evidence="12">
    <location>
        <begin position="520"/>
        <end position="550"/>
    </location>
</feature>
<dbReference type="KEGG" id="cmic:caldi_11520"/>